<dbReference type="InterPro" id="IPR000719">
    <property type="entry name" value="Prot_kinase_dom"/>
</dbReference>
<dbReference type="AlphaFoldDB" id="A0A6N7Q0T8"/>
<evidence type="ECO:0000313" key="8">
    <source>
        <dbReference type="Proteomes" id="UP000440224"/>
    </source>
</evidence>
<dbReference type="SMART" id="SM00220">
    <property type="entry name" value="S_TKc"/>
    <property type="match status" value="1"/>
</dbReference>
<keyword evidence="3 7" id="KW-0418">Kinase</keyword>
<name>A0A6N7Q0T8_9BACT</name>
<evidence type="ECO:0000259" key="6">
    <source>
        <dbReference type="PROSITE" id="PS50011"/>
    </source>
</evidence>
<dbReference type="EMBL" id="WJIE01000011">
    <property type="protein sequence ID" value="MRG96370.1"/>
    <property type="molecule type" value="Genomic_DNA"/>
</dbReference>
<protein>
    <submittedName>
        <fullName evidence="7">Protein kinase</fullName>
    </submittedName>
</protein>
<dbReference type="CDD" id="cd14014">
    <property type="entry name" value="STKc_PknB_like"/>
    <property type="match status" value="1"/>
</dbReference>
<evidence type="ECO:0000256" key="5">
    <source>
        <dbReference type="PROSITE-ProRule" id="PRU10141"/>
    </source>
</evidence>
<dbReference type="PANTHER" id="PTHR43289:SF6">
    <property type="entry name" value="SERINE_THREONINE-PROTEIN KINASE NEKL-3"/>
    <property type="match status" value="1"/>
</dbReference>
<dbReference type="PANTHER" id="PTHR43289">
    <property type="entry name" value="MITOGEN-ACTIVATED PROTEIN KINASE KINASE KINASE 20-RELATED"/>
    <property type="match status" value="1"/>
</dbReference>
<keyword evidence="8" id="KW-1185">Reference proteome</keyword>
<dbReference type="GO" id="GO:0004674">
    <property type="term" value="F:protein serine/threonine kinase activity"/>
    <property type="evidence" value="ECO:0007669"/>
    <property type="project" value="TreeGrafter"/>
</dbReference>
<accession>A0A6N7Q0T8</accession>
<gene>
    <name evidence="7" type="ORF">GF068_31270</name>
</gene>
<keyword evidence="2 5" id="KW-0547">Nucleotide-binding</keyword>
<dbReference type="InterPro" id="IPR011009">
    <property type="entry name" value="Kinase-like_dom_sf"/>
</dbReference>
<feature type="domain" description="Protein kinase" evidence="6">
    <location>
        <begin position="84"/>
        <end position="348"/>
    </location>
</feature>
<dbReference type="InterPro" id="IPR011042">
    <property type="entry name" value="6-blade_b-propeller_TolB-like"/>
</dbReference>
<dbReference type="PROSITE" id="PS50011">
    <property type="entry name" value="PROTEIN_KINASE_DOM"/>
    <property type="match status" value="1"/>
</dbReference>
<organism evidence="7 8">
    <name type="scientific">Polyangium spumosum</name>
    <dbReference type="NCBI Taxonomy" id="889282"/>
    <lineage>
        <taxon>Bacteria</taxon>
        <taxon>Pseudomonadati</taxon>
        <taxon>Myxococcota</taxon>
        <taxon>Polyangia</taxon>
        <taxon>Polyangiales</taxon>
        <taxon>Polyangiaceae</taxon>
        <taxon>Polyangium</taxon>
    </lineage>
</organism>
<dbReference type="InterPro" id="IPR011044">
    <property type="entry name" value="Quino_amine_DH_bsu"/>
</dbReference>
<evidence type="ECO:0000256" key="1">
    <source>
        <dbReference type="ARBA" id="ARBA00022679"/>
    </source>
</evidence>
<dbReference type="Pfam" id="PF00069">
    <property type="entry name" value="Pkinase"/>
    <property type="match status" value="1"/>
</dbReference>
<dbReference type="PROSITE" id="PS51120">
    <property type="entry name" value="LDLRB"/>
    <property type="match status" value="1"/>
</dbReference>
<keyword evidence="1" id="KW-0808">Transferase</keyword>
<comment type="caution">
    <text evidence="7">The sequence shown here is derived from an EMBL/GenBank/DDBJ whole genome shotgun (WGS) entry which is preliminary data.</text>
</comment>
<dbReference type="Proteomes" id="UP000440224">
    <property type="component" value="Unassembled WGS sequence"/>
</dbReference>
<dbReference type="SUPFAM" id="SSF56112">
    <property type="entry name" value="Protein kinase-like (PK-like)"/>
    <property type="match status" value="1"/>
</dbReference>
<dbReference type="PROSITE" id="PS00108">
    <property type="entry name" value="PROTEIN_KINASE_ST"/>
    <property type="match status" value="1"/>
</dbReference>
<dbReference type="InterPro" id="IPR017441">
    <property type="entry name" value="Protein_kinase_ATP_BS"/>
</dbReference>
<dbReference type="GO" id="GO:0005524">
    <property type="term" value="F:ATP binding"/>
    <property type="evidence" value="ECO:0007669"/>
    <property type="project" value="UniProtKB-UniRule"/>
</dbReference>
<evidence type="ECO:0000313" key="7">
    <source>
        <dbReference type="EMBL" id="MRG96370.1"/>
    </source>
</evidence>
<dbReference type="SUPFAM" id="SSF50969">
    <property type="entry name" value="YVTN repeat-like/Quinoprotein amine dehydrogenase"/>
    <property type="match status" value="1"/>
</dbReference>
<dbReference type="PROSITE" id="PS00107">
    <property type="entry name" value="PROTEIN_KINASE_ATP"/>
    <property type="match status" value="1"/>
</dbReference>
<reference evidence="7 8" key="1">
    <citation type="submission" date="2019-10" db="EMBL/GenBank/DDBJ databases">
        <title>A soil myxobacterium in the family Polyangiaceae.</title>
        <authorList>
            <person name="Li Y."/>
            <person name="Wang J."/>
        </authorList>
    </citation>
    <scope>NUCLEOTIDE SEQUENCE [LARGE SCALE GENOMIC DNA]</scope>
    <source>
        <strain evidence="7 8">DSM 14734</strain>
    </source>
</reference>
<dbReference type="InterPro" id="IPR008271">
    <property type="entry name" value="Ser/Thr_kinase_AS"/>
</dbReference>
<dbReference type="Gene3D" id="1.10.510.10">
    <property type="entry name" value="Transferase(Phosphotransferase) domain 1"/>
    <property type="match status" value="1"/>
</dbReference>
<dbReference type="OrthoDB" id="9801841at2"/>
<proteinExistence type="predicted"/>
<keyword evidence="4 5" id="KW-0067">ATP-binding</keyword>
<sequence length="875" mass="93576">MRLRARCPPQVHTQNCVSARPSGTGRKRLESLASASHCLQARDASMNTDTGDDTSVPTMRLPTDELRGVQPVDLRPGKTFAGRFELKSKLGEGAFGEVWKAINTKLDLKVALKIPRTKAADDLERFRREAQALCLIDSEYVLRCFDYGDEPLPFLVMELLTGESLAKRLEREGPMPMPTVKSICRQLCKGLQATHTAGVIHRDLKPGNIYCIEGKVKIVDFGLMKLVEPMVDPGTEIIVSEHNELTQENMAMGTVSYMSPEQWKHSNRVDFRSDLWSLAAVLYRLLSGKLPFTGAAHVDVARLVLLSSDGPPPISHLPGEVNAFFRIAFQRDPNMRFQSATEFGAAFDALPDVARVSPPPLARPVFKRRIWAGGATASLVIAAIFITASARPDVIAPMCDPRNGNCDGSLLNGCEADLTHAESCGACGVRCINDHGSTSCVGGSCAPLCAAGFADCDGEPSNGCEADLGAPASCGKCGNACTNEHGGVACVAGQCASTCQPGFMDCDGNPANGCETDVVSSAVHCGICGRGCKVVVGDDATCQEGICKATCEPGRHDCNGDPADGCEIDAQAKPEALEGGRCKPIVLGTYEPGALSVAVDDDVDGIVAWTVPRQGKVWRMRKGGGVPAPMSVGGAPTRIAFDTGRWYWTDTSSKSLLTIDSVTGARKSLVQWLHPEQQITGLASSEGGAFFLFQNATTGKGTLFGARKELGKKPLLEYDGAVPNPFGFATGRLGVYFVRTKKGGSIWGWSLKERGEPRLVAENQQGPFAVAVDPREEVVVWSHETPFSGAISIARRDGPIEVLVENEPGPRCIAVDEAWVYWTNDGGMVKKARLDGKHEPVLLASAQQRPMGIAVDATRVYWVNAASGEVVSVAK</sequence>
<evidence type="ECO:0000256" key="3">
    <source>
        <dbReference type="ARBA" id="ARBA00022777"/>
    </source>
</evidence>
<dbReference type="InterPro" id="IPR000033">
    <property type="entry name" value="LDLR_classB_rpt"/>
</dbReference>
<evidence type="ECO:0000256" key="2">
    <source>
        <dbReference type="ARBA" id="ARBA00022741"/>
    </source>
</evidence>
<feature type="binding site" evidence="5">
    <location>
        <position position="113"/>
    </location>
    <ligand>
        <name>ATP</name>
        <dbReference type="ChEBI" id="CHEBI:30616"/>
    </ligand>
</feature>
<dbReference type="Gene3D" id="3.30.200.20">
    <property type="entry name" value="Phosphorylase Kinase, domain 1"/>
    <property type="match status" value="1"/>
</dbReference>
<evidence type="ECO:0000256" key="4">
    <source>
        <dbReference type="ARBA" id="ARBA00022840"/>
    </source>
</evidence>
<dbReference type="Gene3D" id="2.120.10.30">
    <property type="entry name" value="TolB, C-terminal domain"/>
    <property type="match status" value="1"/>
</dbReference>